<dbReference type="GO" id="GO:0051903">
    <property type="term" value="F:S-(hydroxymethyl)glutathione dehydrogenase [NAD(P)+] activity"/>
    <property type="evidence" value="ECO:0007669"/>
    <property type="project" value="InterPro"/>
</dbReference>
<evidence type="ECO:0000256" key="6">
    <source>
        <dbReference type="ARBA" id="ARBA00022723"/>
    </source>
</evidence>
<comment type="similarity">
    <text evidence="2">Belongs to the esterase D family.</text>
</comment>
<evidence type="ECO:0000256" key="5">
    <source>
        <dbReference type="ARBA" id="ARBA00022487"/>
    </source>
</evidence>
<dbReference type="AlphaFoldDB" id="Q4QXY1"/>
<dbReference type="InterPro" id="IPR011032">
    <property type="entry name" value="GroES-like_sf"/>
</dbReference>
<reference evidence="14" key="1">
    <citation type="journal article" date="2005" name="Mol. Biol. Evol.">
        <title>Reciprocal fusions of two genes in the formaldehyde detoxification pathway in ciliates and diatoms.</title>
        <authorList>
            <person name="Stover N.A."/>
            <person name="Cavalcanti A.R."/>
            <person name="Li A.J."/>
            <person name="Richardson B.C."/>
            <person name="Landweber L.F."/>
        </authorList>
    </citation>
    <scope>NUCLEOTIDE SEQUENCE</scope>
</reference>
<feature type="domain" description="Alcohol dehydrogenase-like C-terminal" evidence="12">
    <location>
        <begin position="209"/>
        <end position="338"/>
    </location>
</feature>
<dbReference type="GO" id="GO:0008270">
    <property type="term" value="F:zinc ion binding"/>
    <property type="evidence" value="ECO:0007669"/>
    <property type="project" value="InterPro"/>
</dbReference>
<evidence type="ECO:0000256" key="10">
    <source>
        <dbReference type="ARBA" id="ARBA00023027"/>
    </source>
</evidence>
<comment type="cofactor">
    <cofactor evidence="1">
        <name>Zn(2+)</name>
        <dbReference type="ChEBI" id="CHEBI:29105"/>
    </cofactor>
</comment>
<keyword evidence="5" id="KW-0719">Serine esterase</keyword>
<evidence type="ECO:0000256" key="4">
    <source>
        <dbReference type="ARBA" id="ARBA00016774"/>
    </source>
</evidence>
<dbReference type="GO" id="GO:0005829">
    <property type="term" value="C:cytosol"/>
    <property type="evidence" value="ECO:0007669"/>
    <property type="project" value="TreeGrafter"/>
</dbReference>
<dbReference type="Pfam" id="PF00756">
    <property type="entry name" value="Esterase"/>
    <property type="match status" value="1"/>
</dbReference>
<dbReference type="CDD" id="cd08300">
    <property type="entry name" value="alcohol_DH_class_III"/>
    <property type="match status" value="1"/>
</dbReference>
<dbReference type="FunFam" id="3.40.50.720:FF:000003">
    <property type="entry name" value="S-(hydroxymethyl)glutathione dehydrogenase"/>
    <property type="match status" value="1"/>
</dbReference>
<dbReference type="ESTHER" id="oxytr-q4qxy1">
    <property type="family name" value="A85-EsteraseD-FGH"/>
</dbReference>
<evidence type="ECO:0000256" key="3">
    <source>
        <dbReference type="ARBA" id="ARBA00012479"/>
    </source>
</evidence>
<dbReference type="SUPFAM" id="SSF53474">
    <property type="entry name" value="alpha/beta-Hydrolases"/>
    <property type="match status" value="1"/>
</dbReference>
<dbReference type="EC" id="3.1.2.12" evidence="3"/>
<dbReference type="Gene3D" id="3.40.50.1820">
    <property type="entry name" value="alpha/beta hydrolase"/>
    <property type="match status" value="1"/>
</dbReference>
<evidence type="ECO:0000256" key="1">
    <source>
        <dbReference type="ARBA" id="ARBA00001947"/>
    </source>
</evidence>
<feature type="active site" description="Charge relay system" evidence="11">
    <location>
        <position position="617"/>
    </location>
</feature>
<dbReference type="Pfam" id="PF00107">
    <property type="entry name" value="ADH_zinc_N"/>
    <property type="match status" value="1"/>
</dbReference>
<dbReference type="PANTHER" id="PTHR43880">
    <property type="entry name" value="ALCOHOL DEHYDROGENASE"/>
    <property type="match status" value="1"/>
</dbReference>
<dbReference type="SUPFAM" id="SSF50129">
    <property type="entry name" value="GroES-like"/>
    <property type="match status" value="2"/>
</dbReference>
<keyword evidence="8" id="KW-0862">Zinc</keyword>
<evidence type="ECO:0000259" key="12">
    <source>
        <dbReference type="Pfam" id="PF00107"/>
    </source>
</evidence>
<keyword evidence="9" id="KW-0560">Oxidoreductase</keyword>
<dbReference type="GO" id="GO:0052689">
    <property type="term" value="F:carboxylic ester hydrolase activity"/>
    <property type="evidence" value="ECO:0007669"/>
    <property type="project" value="UniProtKB-KW"/>
</dbReference>
<dbReference type="InterPro" id="IPR013154">
    <property type="entry name" value="ADH-like_N"/>
</dbReference>
<dbReference type="InterPro" id="IPR013149">
    <property type="entry name" value="ADH-like_C"/>
</dbReference>
<dbReference type="EMBL" id="AY639878">
    <property type="protein sequence ID" value="AAV54596.1"/>
    <property type="molecule type" value="Genomic_DNA"/>
</dbReference>
<feature type="active site" description="Charge relay system" evidence="11">
    <location>
        <position position="649"/>
    </location>
</feature>
<sequence length="671" mass="73997">MESQGTQGQVIRCKAAVAWEANKPLDICEIEVAPPQKGEIRVRVVANALCHTDIYTLDGHDPEGLFPCILGHEATAIVESIGEGVTSVKVGDTVIPCYTPQCMERDCVFCMSQKTNLCPKIRATQGKGVMPDGTTRFSKDGKPIYHFMGCSTFSEYTVIAEISAAKINPTADLNKVCMLGCGVSTGWGAAMVNPEVKPGTAVAVWGLGAVGLAVIQAAKLQGAGKIYGFDVNHDKFDHAKKLGADECFNPMESDSKDWLLQREKWGVHYTYDCTGNVAVMRTALEAAHRGYGESCIIGVAAAGKEISTRPFQLVTGRQWKGTAFGGWKSREDVPKLVNKVVVGELNVDDFITHYFDGLDQVNESIDILHSGKCLRAVVKISSTDVQESHNVKVLQSQKYQGGVLKTVQHWSNVNNCEMKFMIFLPNETIKEQRGKAYPALYFLSGLTATHENAAIKSHFGAFAKKHNIAMIFPDTSPRGVEIEGIKENWWFGESAGYYLNATEGKWSKNFNMYSYINEELPQVVERHFHVDGSRKSITGLSMGGMGALQIYLKNSEKYRSVSAFSPIANPSECQWGQDAFNGFLGSVEAGAQYDPTLLVKDFQGRKTPILIDQGSHDKFLKDLLPENFLKAADQSGVEVEYTMRDGYGHDFFFVSTFIENHIDFHARYLKA</sequence>
<evidence type="ECO:0000259" key="13">
    <source>
        <dbReference type="Pfam" id="PF08240"/>
    </source>
</evidence>
<evidence type="ECO:0000256" key="9">
    <source>
        <dbReference type="ARBA" id="ARBA00023002"/>
    </source>
</evidence>
<protein>
    <recommendedName>
        <fullName evidence="4">S-formylglutathione hydrolase</fullName>
        <ecNumber evidence="3">3.1.2.12</ecNumber>
    </recommendedName>
</protein>
<dbReference type="SUPFAM" id="SSF51735">
    <property type="entry name" value="NAD(P)-binding Rossmann-fold domains"/>
    <property type="match status" value="1"/>
</dbReference>
<evidence type="ECO:0000256" key="2">
    <source>
        <dbReference type="ARBA" id="ARBA00005622"/>
    </source>
</evidence>
<dbReference type="PANTHER" id="PTHR43880:SF12">
    <property type="entry name" value="ALCOHOL DEHYDROGENASE CLASS-3"/>
    <property type="match status" value="1"/>
</dbReference>
<evidence type="ECO:0000313" key="14">
    <source>
        <dbReference type="EMBL" id="AAV54596.1"/>
    </source>
</evidence>
<evidence type="ECO:0000256" key="8">
    <source>
        <dbReference type="ARBA" id="ARBA00022833"/>
    </source>
</evidence>
<keyword evidence="7 14" id="KW-0378">Hydrolase</keyword>
<feature type="domain" description="Alcohol dehydrogenase-like N-terminal" evidence="13">
    <location>
        <begin position="37"/>
        <end position="165"/>
    </location>
</feature>
<organism evidence="14">
    <name type="scientific">Oxytricha trifallax</name>
    <name type="common">Sterkiella histriomuscorum</name>
    <dbReference type="NCBI Taxonomy" id="94289"/>
    <lineage>
        <taxon>Eukaryota</taxon>
        <taxon>Sar</taxon>
        <taxon>Alveolata</taxon>
        <taxon>Ciliophora</taxon>
        <taxon>Intramacronucleata</taxon>
        <taxon>Spirotrichea</taxon>
        <taxon>Stichotrichia</taxon>
        <taxon>Sporadotrichida</taxon>
        <taxon>Oxytrichidae</taxon>
        <taxon>Stylonychinae</taxon>
        <taxon>Sterkiella</taxon>
    </lineage>
</organism>
<keyword evidence="6" id="KW-0479">Metal-binding</keyword>
<dbReference type="GO" id="GO:0046294">
    <property type="term" value="P:formaldehyde catabolic process"/>
    <property type="evidence" value="ECO:0007669"/>
    <property type="project" value="InterPro"/>
</dbReference>
<gene>
    <name evidence="14" type="primary">FSF1</name>
</gene>
<evidence type="ECO:0000256" key="11">
    <source>
        <dbReference type="PIRSR" id="PIRSR614186-1"/>
    </source>
</evidence>
<accession>Q4QXY1</accession>
<dbReference type="InterPro" id="IPR036291">
    <property type="entry name" value="NAD(P)-bd_dom_sf"/>
</dbReference>
<dbReference type="NCBIfam" id="TIGR02821">
    <property type="entry name" value="fghA_ester_D"/>
    <property type="match status" value="1"/>
</dbReference>
<proteinExistence type="inferred from homology"/>
<dbReference type="FunFam" id="3.90.180.10:FF:000067">
    <property type="entry name" value="alcohol dehydrogenase 1-like isoform X1"/>
    <property type="match status" value="1"/>
</dbReference>
<dbReference type="InterPro" id="IPR014183">
    <property type="entry name" value="ADH_3"/>
</dbReference>
<dbReference type="GO" id="GO:0018738">
    <property type="term" value="F:S-formylglutathione hydrolase activity"/>
    <property type="evidence" value="ECO:0007669"/>
    <property type="project" value="UniProtKB-EC"/>
</dbReference>
<dbReference type="InterPro" id="IPR000801">
    <property type="entry name" value="Esterase-like"/>
</dbReference>
<name>Q4QXY1_OXYTR</name>
<dbReference type="Gene3D" id="3.40.50.720">
    <property type="entry name" value="NAD(P)-binding Rossmann-like Domain"/>
    <property type="match status" value="1"/>
</dbReference>
<evidence type="ECO:0000256" key="7">
    <source>
        <dbReference type="ARBA" id="ARBA00022801"/>
    </source>
</evidence>
<dbReference type="Gene3D" id="3.90.180.10">
    <property type="entry name" value="Medium-chain alcohol dehydrogenases, catalytic domain"/>
    <property type="match status" value="1"/>
</dbReference>
<feature type="active site" description="Charge relay system" evidence="11">
    <location>
        <position position="541"/>
    </location>
</feature>
<dbReference type="InterPro" id="IPR014186">
    <property type="entry name" value="S-formylglutathione_hydrol"/>
</dbReference>
<keyword evidence="10" id="KW-0520">NAD</keyword>
<dbReference type="InterPro" id="IPR029058">
    <property type="entry name" value="AB_hydrolase_fold"/>
</dbReference>
<dbReference type="Pfam" id="PF08240">
    <property type="entry name" value="ADH_N"/>
    <property type="match status" value="1"/>
</dbReference>